<sequence length="651" mass="70662">MFKLQLLRSVLVVASIFTLSSGSVETENLGHLNLQPGFALKLYSSSLTGPDDYHLRPQYFKERDFLKDSTLIAQNIYAIDMNTCWEPYGYNLLFNNSVDPNLTDFVVEMRGYIKAPQTGNLSISTSMYGGYYCNSELSRTFEGGYWIIKDSTSLNETSDGFICSYNSSDVNYKVLTFESACTDWDSCSEQLLDVNYTTVTTVVEDQYYPVVFYTYISANNLFTQWYLKFADYYEGYFDYFVYYDPNEDFEADDASLNSGFPDVCPHFNEEIFTPASFVQMTATDDLDCPTPTSSSMIFPSSSSPILSSSTAQPSLSHSVTSSASELNTSTFPSSSAPRSVATPTSVTSSSESSVSSADQSSSISSKVSSSSMSIRSGTKSESVKESNAGQNTETGFNSNRNSTSSLQAVPSSSESFLSSSTTGIPSYTANSAISNSQRDNPSSIKSFLSSSAVGNPIYTANSTISNTQHDIPSSKSMSVTFTSSFTSEKASVDDIFSTATVTESEIDTLTTTTCPEVELPSNTGKINSSLTSFEKTAFVSEVSVANQVSKTTTERDGSTITYTGCASCTVPQENDFVVSGETTKPNREILDSTAQSFSADTMTAKESALASDVKVVYSNHTTAEVQVFPGGGHFLKYEPLLLGISILMLFL</sequence>
<accession>A0A9P6VTR7</accession>
<proteinExistence type="predicted"/>
<evidence type="ECO:0000256" key="2">
    <source>
        <dbReference type="SAM" id="SignalP"/>
    </source>
</evidence>
<reference evidence="3 4" key="1">
    <citation type="submission" date="2020-11" db="EMBL/GenBank/DDBJ databases">
        <title>Kefir isolates.</title>
        <authorList>
            <person name="Marcisauskas S."/>
            <person name="Kim Y."/>
            <person name="Blasche S."/>
        </authorList>
    </citation>
    <scope>NUCLEOTIDE SEQUENCE [LARGE SCALE GENOMIC DNA]</scope>
    <source>
        <strain evidence="3 4">OG2</strain>
    </source>
</reference>
<feature type="compositionally biased region" description="Polar residues" evidence="1">
    <location>
        <begin position="385"/>
        <end position="410"/>
    </location>
</feature>
<dbReference type="Proteomes" id="UP000750334">
    <property type="component" value="Unassembled WGS sequence"/>
</dbReference>
<feature type="compositionally biased region" description="Low complexity" evidence="1">
    <location>
        <begin position="411"/>
        <end position="420"/>
    </location>
</feature>
<dbReference type="OrthoDB" id="4071849at2759"/>
<gene>
    <name evidence="3" type="ORF">C6P45_003805</name>
</gene>
<evidence type="ECO:0000313" key="3">
    <source>
        <dbReference type="EMBL" id="KAG0653587.1"/>
    </source>
</evidence>
<keyword evidence="4" id="KW-1185">Reference proteome</keyword>
<dbReference type="AlphaFoldDB" id="A0A9P6VTR7"/>
<evidence type="ECO:0000256" key="1">
    <source>
        <dbReference type="SAM" id="MobiDB-lite"/>
    </source>
</evidence>
<feature type="signal peptide" evidence="2">
    <location>
        <begin position="1"/>
        <end position="22"/>
    </location>
</feature>
<comment type="caution">
    <text evidence="3">The sequence shown here is derived from an EMBL/GenBank/DDBJ whole genome shotgun (WGS) entry which is preliminary data.</text>
</comment>
<feature type="compositionally biased region" description="Low complexity" evidence="1">
    <location>
        <begin position="339"/>
        <end position="380"/>
    </location>
</feature>
<feature type="region of interest" description="Disordered" evidence="1">
    <location>
        <begin position="326"/>
        <end position="421"/>
    </location>
</feature>
<name>A0A9P6VTR7_MAUEX</name>
<keyword evidence="2" id="KW-0732">Signal</keyword>
<evidence type="ECO:0008006" key="5">
    <source>
        <dbReference type="Google" id="ProtNLM"/>
    </source>
</evidence>
<organism evidence="3 4">
    <name type="scientific">Maudiozyma exigua</name>
    <name type="common">Yeast</name>
    <name type="synonym">Kazachstania exigua</name>
    <dbReference type="NCBI Taxonomy" id="34358"/>
    <lineage>
        <taxon>Eukaryota</taxon>
        <taxon>Fungi</taxon>
        <taxon>Dikarya</taxon>
        <taxon>Ascomycota</taxon>
        <taxon>Saccharomycotina</taxon>
        <taxon>Saccharomycetes</taxon>
        <taxon>Saccharomycetales</taxon>
        <taxon>Saccharomycetaceae</taxon>
        <taxon>Maudiozyma</taxon>
    </lineage>
</organism>
<feature type="compositionally biased region" description="Polar residues" evidence="1">
    <location>
        <begin position="326"/>
        <end position="337"/>
    </location>
</feature>
<feature type="chain" id="PRO_5040398001" description="Flo11 domain-containing protein" evidence="2">
    <location>
        <begin position="23"/>
        <end position="651"/>
    </location>
</feature>
<dbReference type="EMBL" id="PUHR01000413">
    <property type="protein sequence ID" value="KAG0653587.1"/>
    <property type="molecule type" value="Genomic_DNA"/>
</dbReference>
<protein>
    <recommendedName>
        <fullName evidence="5">Flo11 domain-containing protein</fullName>
    </recommendedName>
</protein>
<evidence type="ECO:0000313" key="4">
    <source>
        <dbReference type="Proteomes" id="UP000750334"/>
    </source>
</evidence>